<evidence type="ECO:0000259" key="4">
    <source>
        <dbReference type="Pfam" id="PF00472"/>
    </source>
</evidence>
<sequence length="119" mass="13850">MNFGVSEKKESALRERMSKLDIVESDLEESFARSSGPGGQSVNKVATCVILKHKPTGHIVKMGKERSQLLNRYYARKRLCELIEEKRLGRKSPQARKAAKIRKQKQRRKRRTRKKLDEK</sequence>
<keyword evidence="6" id="KW-1185">Reference proteome</keyword>
<gene>
    <name evidence="5" type="primary">prfB_2</name>
    <name evidence="5" type="ORF">STSP2_02597</name>
</gene>
<dbReference type="PANTHER" id="PTHR46203">
    <property type="entry name" value="PROBABLE PEPTIDE CHAIN RELEASE FACTOR C12ORF65"/>
    <property type="match status" value="1"/>
</dbReference>
<dbReference type="PANTHER" id="PTHR46203:SF1">
    <property type="entry name" value="MITOCHONDRIAL TRANSLATION RELEASE FACTOR IN RESCUE"/>
    <property type="match status" value="1"/>
</dbReference>
<feature type="domain" description="Prokaryotic-type class I peptide chain release factors" evidence="4">
    <location>
        <begin position="19"/>
        <end position="115"/>
    </location>
</feature>
<dbReference type="RefSeq" id="WP_146663099.1">
    <property type="nucleotide sequence ID" value="NZ_CP019791.1"/>
</dbReference>
<name>A0A1U9NNW0_9BACT</name>
<protein>
    <submittedName>
        <fullName evidence="5">Peptide chain release factor 2</fullName>
    </submittedName>
</protein>
<evidence type="ECO:0000256" key="2">
    <source>
        <dbReference type="ARBA" id="ARBA00022946"/>
    </source>
</evidence>
<dbReference type="GO" id="GO:0003747">
    <property type="term" value="F:translation release factor activity"/>
    <property type="evidence" value="ECO:0007669"/>
    <property type="project" value="InterPro"/>
</dbReference>
<organism evidence="5 6">
    <name type="scientific">Anaerohalosphaera lusitana</name>
    <dbReference type="NCBI Taxonomy" id="1936003"/>
    <lineage>
        <taxon>Bacteria</taxon>
        <taxon>Pseudomonadati</taxon>
        <taxon>Planctomycetota</taxon>
        <taxon>Phycisphaerae</taxon>
        <taxon>Sedimentisphaerales</taxon>
        <taxon>Anaerohalosphaeraceae</taxon>
        <taxon>Anaerohalosphaera</taxon>
    </lineage>
</organism>
<evidence type="ECO:0000256" key="1">
    <source>
        <dbReference type="ARBA" id="ARBA00010835"/>
    </source>
</evidence>
<dbReference type="Proteomes" id="UP000189674">
    <property type="component" value="Chromosome"/>
</dbReference>
<dbReference type="InterPro" id="IPR045853">
    <property type="entry name" value="Pep_chain_release_fac_I_sf"/>
</dbReference>
<dbReference type="EMBL" id="CP019791">
    <property type="protein sequence ID" value="AQT69408.1"/>
    <property type="molecule type" value="Genomic_DNA"/>
</dbReference>
<keyword evidence="2" id="KW-0809">Transit peptide</keyword>
<reference evidence="6" key="1">
    <citation type="submission" date="2017-02" db="EMBL/GenBank/DDBJ databases">
        <title>Comparative genomics and description of representatives of a novel lineage of planctomycetes thriving in anoxic sediments.</title>
        <authorList>
            <person name="Spring S."/>
            <person name="Bunk B."/>
            <person name="Sproer C."/>
        </authorList>
    </citation>
    <scope>NUCLEOTIDE SEQUENCE [LARGE SCALE GENOMIC DNA]</scope>
    <source>
        <strain evidence="6">ST-NAGAB-D1</strain>
    </source>
</reference>
<dbReference type="OrthoDB" id="9815709at2"/>
<feature type="region of interest" description="Disordered" evidence="3">
    <location>
        <begin position="89"/>
        <end position="119"/>
    </location>
</feature>
<evidence type="ECO:0000313" key="5">
    <source>
        <dbReference type="EMBL" id="AQT69408.1"/>
    </source>
</evidence>
<evidence type="ECO:0000313" key="6">
    <source>
        <dbReference type="Proteomes" id="UP000189674"/>
    </source>
</evidence>
<accession>A0A1U9NNW0</accession>
<dbReference type="InterPro" id="IPR052405">
    <property type="entry name" value="Mito_Transl_Release_Factor"/>
</dbReference>
<comment type="similarity">
    <text evidence="1">Belongs to the prokaryotic/mitochondrial release factor family.</text>
</comment>
<dbReference type="KEGG" id="alus:STSP2_02597"/>
<evidence type="ECO:0000256" key="3">
    <source>
        <dbReference type="SAM" id="MobiDB-lite"/>
    </source>
</evidence>
<proteinExistence type="inferred from homology"/>
<dbReference type="SUPFAM" id="SSF75620">
    <property type="entry name" value="Release factor"/>
    <property type="match status" value="1"/>
</dbReference>
<dbReference type="AlphaFoldDB" id="A0A1U9NNW0"/>
<dbReference type="InterPro" id="IPR000352">
    <property type="entry name" value="Pep_chain_release_fac_I"/>
</dbReference>
<dbReference type="Pfam" id="PF00472">
    <property type="entry name" value="RF-1"/>
    <property type="match status" value="1"/>
</dbReference>
<dbReference type="Gene3D" id="3.30.160.20">
    <property type="match status" value="1"/>
</dbReference>
<dbReference type="STRING" id="1936003.STSP2_02597"/>